<dbReference type="InterPro" id="IPR041698">
    <property type="entry name" value="Methyltransf_25"/>
</dbReference>
<comment type="catalytic activity">
    <reaction evidence="6">
        <text>N,N-dimethylethanolamine phosphate + S-adenosyl-L-methionine = phosphocholine + S-adenosyl-L-homocysteine + H(+)</text>
        <dbReference type="Rhea" id="RHEA:25325"/>
        <dbReference type="ChEBI" id="CHEBI:15378"/>
        <dbReference type="ChEBI" id="CHEBI:57856"/>
        <dbReference type="ChEBI" id="CHEBI:58641"/>
        <dbReference type="ChEBI" id="CHEBI:59789"/>
        <dbReference type="ChEBI" id="CHEBI:295975"/>
        <dbReference type="EC" id="2.1.1.103"/>
    </reaction>
    <physiologicalReaction direction="left-to-right" evidence="6">
        <dbReference type="Rhea" id="RHEA:25326"/>
    </physiologicalReaction>
</comment>
<accession>A0A9J6H3Q7</accession>
<keyword evidence="4" id="KW-0808">Transferase</keyword>
<comment type="pathway">
    <text evidence="2">Lipid metabolism.</text>
</comment>
<dbReference type="Pfam" id="PF13489">
    <property type="entry name" value="Methyltransf_23"/>
    <property type="match status" value="1"/>
</dbReference>
<evidence type="ECO:0000256" key="6">
    <source>
        <dbReference type="ARBA" id="ARBA00047619"/>
    </source>
</evidence>
<dbReference type="InterPro" id="IPR029063">
    <property type="entry name" value="SAM-dependent_MTases_sf"/>
</dbReference>
<comment type="catalytic activity">
    <reaction evidence="7">
        <text>phosphoethanolamine + S-adenosyl-L-methionine = N-methylethanolamine phosphate + S-adenosyl-L-homocysteine + H(+)</text>
        <dbReference type="Rhea" id="RHEA:20365"/>
        <dbReference type="ChEBI" id="CHEBI:15378"/>
        <dbReference type="ChEBI" id="CHEBI:57781"/>
        <dbReference type="ChEBI" id="CHEBI:57856"/>
        <dbReference type="ChEBI" id="CHEBI:58190"/>
        <dbReference type="ChEBI" id="CHEBI:59789"/>
        <dbReference type="EC" id="2.1.1.103"/>
    </reaction>
    <physiologicalReaction direction="left-to-right" evidence="7">
        <dbReference type="Rhea" id="RHEA:20366"/>
    </physiologicalReaction>
</comment>
<comment type="catalytic activity">
    <reaction evidence="8">
        <text>N-methylethanolamine phosphate + S-adenosyl-L-methionine = N,N-dimethylethanolamine phosphate + S-adenosyl-L-homocysteine + H(+)</text>
        <dbReference type="Rhea" id="RHEA:25321"/>
        <dbReference type="ChEBI" id="CHEBI:15378"/>
        <dbReference type="ChEBI" id="CHEBI:57781"/>
        <dbReference type="ChEBI" id="CHEBI:57856"/>
        <dbReference type="ChEBI" id="CHEBI:58641"/>
        <dbReference type="ChEBI" id="CHEBI:59789"/>
        <dbReference type="EC" id="2.1.1.103"/>
    </reaction>
    <physiologicalReaction direction="left-to-right" evidence="8">
        <dbReference type="Rhea" id="RHEA:25322"/>
    </physiologicalReaction>
</comment>
<dbReference type="SUPFAM" id="SSF53335">
    <property type="entry name" value="S-adenosyl-L-methionine-dependent methyltransferases"/>
    <property type="match status" value="2"/>
</dbReference>
<evidence type="ECO:0000313" key="10">
    <source>
        <dbReference type="EMBL" id="KAH9381260.1"/>
    </source>
</evidence>
<dbReference type="Proteomes" id="UP000821853">
    <property type="component" value="Chromosome 9"/>
</dbReference>
<dbReference type="GO" id="GO:0000234">
    <property type="term" value="F:phosphoethanolamine N-methyltransferase activity"/>
    <property type="evidence" value="ECO:0007669"/>
    <property type="project" value="UniProtKB-EC"/>
</dbReference>
<dbReference type="GO" id="GO:0032259">
    <property type="term" value="P:methylation"/>
    <property type="evidence" value="ECO:0007669"/>
    <property type="project" value="UniProtKB-KW"/>
</dbReference>
<organism evidence="10 11">
    <name type="scientific">Haemaphysalis longicornis</name>
    <name type="common">Bush tick</name>
    <dbReference type="NCBI Taxonomy" id="44386"/>
    <lineage>
        <taxon>Eukaryota</taxon>
        <taxon>Metazoa</taxon>
        <taxon>Ecdysozoa</taxon>
        <taxon>Arthropoda</taxon>
        <taxon>Chelicerata</taxon>
        <taxon>Arachnida</taxon>
        <taxon>Acari</taxon>
        <taxon>Parasitiformes</taxon>
        <taxon>Ixodida</taxon>
        <taxon>Ixodoidea</taxon>
        <taxon>Ixodidae</taxon>
        <taxon>Haemaphysalinae</taxon>
        <taxon>Haemaphysalis</taxon>
    </lineage>
</organism>
<dbReference type="CDD" id="cd02440">
    <property type="entry name" value="AdoMet_MTases"/>
    <property type="match status" value="2"/>
</dbReference>
<dbReference type="PANTHER" id="PTHR44307">
    <property type="entry name" value="PHOSPHOETHANOLAMINE METHYLTRANSFERASE"/>
    <property type="match status" value="1"/>
</dbReference>
<evidence type="ECO:0000256" key="3">
    <source>
        <dbReference type="ARBA" id="ARBA00022603"/>
    </source>
</evidence>
<feature type="domain" description="Methyltransferase" evidence="9">
    <location>
        <begin position="44"/>
        <end position="137"/>
    </location>
</feature>
<evidence type="ECO:0000256" key="8">
    <source>
        <dbReference type="ARBA" id="ARBA00047841"/>
    </source>
</evidence>
<evidence type="ECO:0000256" key="5">
    <source>
        <dbReference type="ARBA" id="ARBA00035674"/>
    </source>
</evidence>
<dbReference type="AlphaFoldDB" id="A0A9J6H3Q7"/>
<dbReference type="OMA" id="KSYWTEH"/>
<evidence type="ECO:0000313" key="11">
    <source>
        <dbReference type="Proteomes" id="UP000821853"/>
    </source>
</evidence>
<dbReference type="VEuPathDB" id="VectorBase:HLOH_051967"/>
<name>A0A9J6H3Q7_HAELO</name>
<keyword evidence="3" id="KW-0489">Methyltransferase</keyword>
<dbReference type="Gene3D" id="3.40.50.150">
    <property type="entry name" value="Vaccinia Virus protein VP39"/>
    <property type="match status" value="2"/>
</dbReference>
<dbReference type="EMBL" id="JABSTR010000011">
    <property type="protein sequence ID" value="KAH9381260.1"/>
    <property type="molecule type" value="Genomic_DNA"/>
</dbReference>
<dbReference type="OrthoDB" id="8300214at2759"/>
<comment type="caution">
    <text evidence="10">The sequence shown here is derived from an EMBL/GenBank/DDBJ whole genome shotgun (WGS) entry which is preliminary data.</text>
</comment>
<protein>
    <recommendedName>
        <fullName evidence="5">phosphoethanolamine N-methyltransferase</fullName>
        <ecNumber evidence="5">2.1.1.103</ecNumber>
    </recommendedName>
</protein>
<dbReference type="PANTHER" id="PTHR44307:SF2">
    <property type="entry name" value="PHOSPHOETHANOLAMINE METHYLTRANSFERASE ISOFORM X1"/>
    <property type="match status" value="1"/>
</dbReference>
<evidence type="ECO:0000256" key="7">
    <source>
        <dbReference type="ARBA" id="ARBA00047622"/>
    </source>
</evidence>
<evidence type="ECO:0000256" key="4">
    <source>
        <dbReference type="ARBA" id="ARBA00022679"/>
    </source>
</evidence>
<evidence type="ECO:0000259" key="9">
    <source>
        <dbReference type="Pfam" id="PF13649"/>
    </source>
</evidence>
<evidence type="ECO:0000256" key="1">
    <source>
        <dbReference type="ARBA" id="ARBA00004969"/>
    </source>
</evidence>
<keyword evidence="11" id="KW-1185">Reference proteome</keyword>
<reference evidence="10 11" key="1">
    <citation type="journal article" date="2020" name="Cell">
        <title>Large-Scale Comparative Analyses of Tick Genomes Elucidate Their Genetic Diversity and Vector Capacities.</title>
        <authorList>
            <consortium name="Tick Genome and Microbiome Consortium (TIGMIC)"/>
            <person name="Jia N."/>
            <person name="Wang J."/>
            <person name="Shi W."/>
            <person name="Du L."/>
            <person name="Sun Y."/>
            <person name="Zhan W."/>
            <person name="Jiang J.F."/>
            <person name="Wang Q."/>
            <person name="Zhang B."/>
            <person name="Ji P."/>
            <person name="Bell-Sakyi L."/>
            <person name="Cui X.M."/>
            <person name="Yuan T.T."/>
            <person name="Jiang B.G."/>
            <person name="Yang W.F."/>
            <person name="Lam T.T."/>
            <person name="Chang Q.C."/>
            <person name="Ding S.J."/>
            <person name="Wang X.J."/>
            <person name="Zhu J.G."/>
            <person name="Ruan X.D."/>
            <person name="Zhao L."/>
            <person name="Wei J.T."/>
            <person name="Ye R.Z."/>
            <person name="Que T.C."/>
            <person name="Du C.H."/>
            <person name="Zhou Y.H."/>
            <person name="Cheng J.X."/>
            <person name="Dai P.F."/>
            <person name="Guo W.B."/>
            <person name="Han X.H."/>
            <person name="Huang E.J."/>
            <person name="Li L.F."/>
            <person name="Wei W."/>
            <person name="Gao Y.C."/>
            <person name="Liu J.Z."/>
            <person name="Shao H.Z."/>
            <person name="Wang X."/>
            <person name="Wang C.C."/>
            <person name="Yang T.C."/>
            <person name="Huo Q.B."/>
            <person name="Li W."/>
            <person name="Chen H.Y."/>
            <person name="Chen S.E."/>
            <person name="Zhou L.G."/>
            <person name="Ni X.B."/>
            <person name="Tian J.H."/>
            <person name="Sheng Y."/>
            <person name="Liu T."/>
            <person name="Pan Y.S."/>
            <person name="Xia L.Y."/>
            <person name="Li J."/>
            <person name="Zhao F."/>
            <person name="Cao W.C."/>
        </authorList>
    </citation>
    <scope>NUCLEOTIDE SEQUENCE [LARGE SCALE GENOMIC DNA]</scope>
    <source>
        <strain evidence="10">HaeL-2018</strain>
    </source>
</reference>
<gene>
    <name evidence="10" type="ORF">HPB48_003241</name>
</gene>
<dbReference type="EC" id="2.1.1.103" evidence="5"/>
<comment type="pathway">
    <text evidence="1">Phospholipid metabolism; phosphatidylcholine biosynthesis.</text>
</comment>
<proteinExistence type="predicted"/>
<sequence>MRHYWNHFDPSLESMMLDARAQLLNVEESAEILSHLPDISGKDVLELGAGIGRFTGKLATQARHVTAVDFMDAYLESNRERNGHLKNITFIQADVMQLDLPAKSYDVVFSNWLYMYLSDEECLRLLEREIRWLKDSGLLFLRESCFKASGDVKRASNPTFYRSLSDYYNMIKKVKMDAETNVGFVVEKIANVTAYIKDRQVEVVPVFFGNARECRGTSPMTGVRALTRATHRRIAQHKRNPCQVCFLSRKMSVDAETFQEFLDQQQYSRNGVRRYEWIFGETFVCTGGLATTEWVVKRAGVKDGDRILDVGCGVGGHDFYMAEKYDVHITAVDLSVNMMSVALEHFAQRPHIADKIQFKMSDVMKAEFPDASFDLIYSRDAILHIADKEKLFALFHKWLAPGGRVVFTDYSKGDKPQYSEEFQRYVAQRQYHLLTIPQYEQLLKKSGFVNVQVDDITEDTVRTLRMELEKLESRKAEFLKEFSAEDYNCLKQGWEAKIKRGTEGDQAWCLCYAEKRAQQ</sequence>
<dbReference type="Pfam" id="PF13649">
    <property type="entry name" value="Methyltransf_25"/>
    <property type="match status" value="1"/>
</dbReference>
<evidence type="ECO:0000256" key="2">
    <source>
        <dbReference type="ARBA" id="ARBA00005189"/>
    </source>
</evidence>